<name>A0A679FVK0_9BACL</name>
<dbReference type="AlphaFoldDB" id="A0A679FVK0"/>
<accession>A0A679FVK0</accession>
<evidence type="ECO:0000256" key="1">
    <source>
        <dbReference type="SAM" id="MobiDB-lite"/>
    </source>
</evidence>
<evidence type="ECO:0000313" key="3">
    <source>
        <dbReference type="Proteomes" id="UP000501421"/>
    </source>
</evidence>
<protein>
    <submittedName>
        <fullName evidence="2">Uncharacterized protein</fullName>
    </submittedName>
</protein>
<dbReference type="EMBL" id="AP022557">
    <property type="protein sequence ID" value="BBW98725.1"/>
    <property type="molecule type" value="Genomic_DNA"/>
</dbReference>
<gene>
    <name evidence="2" type="ORF">GsuE55_35580</name>
</gene>
<feature type="region of interest" description="Disordered" evidence="1">
    <location>
        <begin position="49"/>
        <end position="68"/>
    </location>
</feature>
<reference evidence="3" key="1">
    <citation type="journal article" date="2020" name="Microbiol. Resour. Announc.">
        <title>Complete Genome Sequence of Geobacillus sp. Strain E55-1, Isolated from Mine Geyser in Japan.</title>
        <authorList>
            <person name="Miyazaki K."/>
            <person name="Hase E."/>
            <person name="Tokito N."/>
        </authorList>
    </citation>
    <scope>NUCLEOTIDE SEQUENCE [LARGE SCALE GENOMIC DNA]</scope>
    <source>
        <strain evidence="3">E55-1</strain>
    </source>
</reference>
<proteinExistence type="predicted"/>
<sequence>MDRSFPSMGRNRNDYAKTVHTKEEIAEVRDEHEGKELACFLLADVNRPSVTSHGQRHDHHVWSVHASH</sequence>
<dbReference type="Proteomes" id="UP000501421">
    <property type="component" value="Chromosome"/>
</dbReference>
<evidence type="ECO:0000313" key="2">
    <source>
        <dbReference type="EMBL" id="BBW98725.1"/>
    </source>
</evidence>
<organism evidence="2 3">
    <name type="scientific">Geobacillus subterraneus</name>
    <dbReference type="NCBI Taxonomy" id="129338"/>
    <lineage>
        <taxon>Bacteria</taxon>
        <taxon>Bacillati</taxon>
        <taxon>Bacillota</taxon>
        <taxon>Bacilli</taxon>
        <taxon>Bacillales</taxon>
        <taxon>Anoxybacillaceae</taxon>
        <taxon>Geobacillus</taxon>
    </lineage>
</organism>
<keyword evidence="3" id="KW-1185">Reference proteome</keyword>